<evidence type="ECO:0000256" key="1">
    <source>
        <dbReference type="SAM" id="Phobius"/>
    </source>
</evidence>
<dbReference type="EMBL" id="JMKJ01000022">
    <property type="protein sequence ID" value="KGG52962.1"/>
    <property type="molecule type" value="Genomic_DNA"/>
</dbReference>
<feature type="transmembrane region" description="Helical" evidence="1">
    <location>
        <begin position="51"/>
        <end position="72"/>
    </location>
</feature>
<gene>
    <name evidence="2" type="ORF">DI09_11p70</name>
</gene>
<evidence type="ECO:0000313" key="3">
    <source>
        <dbReference type="Proteomes" id="UP000029725"/>
    </source>
</evidence>
<accession>A0A098VVI9</accession>
<dbReference type="GeneID" id="25258156"/>
<protein>
    <submittedName>
        <fullName evidence="2">Uncharacterized protein</fullName>
    </submittedName>
</protein>
<proteinExistence type="predicted"/>
<keyword evidence="1" id="KW-0472">Membrane</keyword>
<feature type="transmembrane region" description="Helical" evidence="1">
    <location>
        <begin position="104"/>
        <end position="128"/>
    </location>
</feature>
<keyword evidence="1" id="KW-1133">Transmembrane helix</keyword>
<feature type="transmembrane region" description="Helical" evidence="1">
    <location>
        <begin position="78"/>
        <end position="97"/>
    </location>
</feature>
<comment type="caution">
    <text evidence="2">The sequence shown here is derived from an EMBL/GenBank/DDBJ whole genome shotgun (WGS) entry which is preliminary data.</text>
</comment>
<dbReference type="AlphaFoldDB" id="A0A098VVI9"/>
<keyword evidence="1" id="KW-0812">Transmembrane</keyword>
<name>A0A098VVI9_9MICR</name>
<dbReference type="Proteomes" id="UP000029725">
    <property type="component" value="Unassembled WGS sequence"/>
</dbReference>
<dbReference type="HOGENOM" id="CLU_1034718_0_0_1"/>
<dbReference type="RefSeq" id="XP_013239431.1">
    <property type="nucleotide sequence ID" value="XM_013383977.1"/>
</dbReference>
<dbReference type="VEuPathDB" id="MicrosporidiaDB:DI09_11p70"/>
<dbReference type="Pfam" id="PF16015">
    <property type="entry name" value="Promethin"/>
    <property type="match status" value="1"/>
</dbReference>
<organism evidence="2 3">
    <name type="scientific">Mitosporidium daphniae</name>
    <dbReference type="NCBI Taxonomy" id="1485682"/>
    <lineage>
        <taxon>Eukaryota</taxon>
        <taxon>Fungi</taxon>
        <taxon>Fungi incertae sedis</taxon>
        <taxon>Microsporidia</taxon>
        <taxon>Mitosporidium</taxon>
    </lineage>
</organism>
<sequence length="269" mass="29872">MEQAASQATAQLQQKQRTFIHRTQQVVTYFQERAQKLGEVIRVYVNRYPPLAAFIFTLLAFSALPISIFVLFAAVTVAATLSVALVGFAIVEGAMLFTGAGVLLVILGGVTLITGVVFSWLFGIYLSYRGITMLYCNLSGGAWSLTESVRGLAEKGKQAASSAAQSTGTQPRILTYLSMEMARQALSRRAWLFTHAMDVEKTQAFPEKPFGQFSRLKQYSYFDKKQWLFKLDSLALQQLVAEAELRSIAHRYHDEILPAVDVPLPYAVL</sequence>
<reference evidence="2 3" key="1">
    <citation type="submission" date="2014-04" db="EMBL/GenBank/DDBJ databases">
        <title>A new species of microsporidia sheds light on the evolution of extreme parasitism.</title>
        <authorList>
            <person name="Haag K.L."/>
            <person name="James T.Y."/>
            <person name="Larsson R."/>
            <person name="Schaer T.M."/>
            <person name="Refardt D."/>
            <person name="Pombert J.-F."/>
            <person name="Ebert D."/>
        </authorList>
    </citation>
    <scope>NUCLEOTIDE SEQUENCE [LARGE SCALE GENOMIC DNA]</scope>
    <source>
        <strain evidence="2 3">UGP3</strain>
        <tissue evidence="2">Spores</tissue>
    </source>
</reference>
<keyword evidence="3" id="KW-1185">Reference proteome</keyword>
<evidence type="ECO:0000313" key="2">
    <source>
        <dbReference type="EMBL" id="KGG52962.1"/>
    </source>
</evidence>